<reference evidence="4 5" key="1">
    <citation type="journal article" date="2016" name="Nat. Commun.">
        <title>Ectomycorrhizal ecology is imprinted in the genome of the dominant symbiotic fungus Cenococcum geophilum.</title>
        <authorList>
            <consortium name="DOE Joint Genome Institute"/>
            <person name="Peter M."/>
            <person name="Kohler A."/>
            <person name="Ohm R.A."/>
            <person name="Kuo A."/>
            <person name="Krutzmann J."/>
            <person name="Morin E."/>
            <person name="Arend M."/>
            <person name="Barry K.W."/>
            <person name="Binder M."/>
            <person name="Choi C."/>
            <person name="Clum A."/>
            <person name="Copeland A."/>
            <person name="Grisel N."/>
            <person name="Haridas S."/>
            <person name="Kipfer T."/>
            <person name="LaButti K."/>
            <person name="Lindquist E."/>
            <person name="Lipzen A."/>
            <person name="Maire R."/>
            <person name="Meier B."/>
            <person name="Mihaltcheva S."/>
            <person name="Molinier V."/>
            <person name="Murat C."/>
            <person name="Poggeler S."/>
            <person name="Quandt C.A."/>
            <person name="Sperisen C."/>
            <person name="Tritt A."/>
            <person name="Tisserant E."/>
            <person name="Crous P.W."/>
            <person name="Henrissat B."/>
            <person name="Nehls U."/>
            <person name="Egli S."/>
            <person name="Spatafora J.W."/>
            <person name="Grigoriev I.V."/>
            <person name="Martin F.M."/>
        </authorList>
    </citation>
    <scope>NUCLEOTIDE SEQUENCE [LARGE SCALE GENOMIC DNA]</scope>
    <source>
        <strain evidence="4 5">CBS 459.81</strain>
    </source>
</reference>
<keyword evidence="2" id="KW-0812">Transmembrane</keyword>
<keyword evidence="2" id="KW-1133">Transmembrane helix</keyword>
<gene>
    <name evidence="4" type="ORF">K432DRAFT_384721</name>
</gene>
<evidence type="ECO:0000259" key="3">
    <source>
        <dbReference type="PROSITE" id="PS51186"/>
    </source>
</evidence>
<dbReference type="PROSITE" id="PS51186">
    <property type="entry name" value="GNAT"/>
    <property type="match status" value="1"/>
</dbReference>
<dbReference type="OrthoDB" id="5343688at2759"/>
<evidence type="ECO:0000256" key="1">
    <source>
        <dbReference type="SAM" id="MobiDB-lite"/>
    </source>
</evidence>
<dbReference type="Proteomes" id="UP000250266">
    <property type="component" value="Unassembled WGS sequence"/>
</dbReference>
<dbReference type="InterPro" id="IPR000182">
    <property type="entry name" value="GNAT_dom"/>
</dbReference>
<dbReference type="GO" id="GO:0016747">
    <property type="term" value="F:acyltransferase activity, transferring groups other than amino-acyl groups"/>
    <property type="evidence" value="ECO:0007669"/>
    <property type="project" value="InterPro"/>
</dbReference>
<dbReference type="Pfam" id="PF00583">
    <property type="entry name" value="Acetyltransf_1"/>
    <property type="match status" value="1"/>
</dbReference>
<sequence>MSTPPSMRGSTSSLPLPPPSPLSVSTSTALTAPPSSLPAEVAQPDAAASTPAPADPDEIPELNTYEAEDEEDRIEGLKLVADSVAQQRQVASQILIFHPLNLAVFTAVLGVIAQIMYHDASDLALIFTTWAGVTMAFLVAVRWATGRYLVEAENINWTWLNDDTLIISKWGEEVIGSLVLGWDDDGTLKKKGSKAKRRGRGVVRAWTVKLKYRGKGIGEGLLEEAVRVVMERGGEGIEFAEWHANSKRILHKFFNGYLDKMDARAQRALEKVANEKGNFGKKR</sequence>
<feature type="domain" description="N-acetyltransferase" evidence="3">
    <location>
        <begin position="125"/>
        <end position="283"/>
    </location>
</feature>
<dbReference type="AlphaFoldDB" id="A0A8E2E4S5"/>
<dbReference type="CDD" id="cd04301">
    <property type="entry name" value="NAT_SF"/>
    <property type="match status" value="1"/>
</dbReference>
<organism evidence="4 5">
    <name type="scientific">Lepidopterella palustris CBS 459.81</name>
    <dbReference type="NCBI Taxonomy" id="1314670"/>
    <lineage>
        <taxon>Eukaryota</taxon>
        <taxon>Fungi</taxon>
        <taxon>Dikarya</taxon>
        <taxon>Ascomycota</taxon>
        <taxon>Pezizomycotina</taxon>
        <taxon>Dothideomycetes</taxon>
        <taxon>Pleosporomycetidae</taxon>
        <taxon>Mytilinidiales</taxon>
        <taxon>Argynnaceae</taxon>
        <taxon>Lepidopterella</taxon>
    </lineage>
</organism>
<proteinExistence type="predicted"/>
<dbReference type="SUPFAM" id="SSF55729">
    <property type="entry name" value="Acyl-CoA N-acyltransferases (Nat)"/>
    <property type="match status" value="1"/>
</dbReference>
<evidence type="ECO:0000313" key="5">
    <source>
        <dbReference type="Proteomes" id="UP000250266"/>
    </source>
</evidence>
<feature type="region of interest" description="Disordered" evidence="1">
    <location>
        <begin position="1"/>
        <end position="60"/>
    </location>
</feature>
<evidence type="ECO:0000313" key="4">
    <source>
        <dbReference type="EMBL" id="OCK77395.1"/>
    </source>
</evidence>
<keyword evidence="5" id="KW-1185">Reference proteome</keyword>
<evidence type="ECO:0000256" key="2">
    <source>
        <dbReference type="SAM" id="Phobius"/>
    </source>
</evidence>
<dbReference type="Gene3D" id="3.40.630.30">
    <property type="match status" value="1"/>
</dbReference>
<name>A0A8E2E4S5_9PEZI</name>
<feature type="transmembrane region" description="Helical" evidence="2">
    <location>
        <begin position="95"/>
        <end position="117"/>
    </location>
</feature>
<dbReference type="EMBL" id="KV745131">
    <property type="protein sequence ID" value="OCK77395.1"/>
    <property type="molecule type" value="Genomic_DNA"/>
</dbReference>
<feature type="transmembrane region" description="Helical" evidence="2">
    <location>
        <begin position="123"/>
        <end position="141"/>
    </location>
</feature>
<keyword evidence="2" id="KW-0472">Membrane</keyword>
<feature type="compositionally biased region" description="Low complexity" evidence="1">
    <location>
        <begin position="22"/>
        <end position="52"/>
    </location>
</feature>
<dbReference type="InterPro" id="IPR016181">
    <property type="entry name" value="Acyl_CoA_acyltransferase"/>
</dbReference>
<accession>A0A8E2E4S5</accession>
<protein>
    <recommendedName>
        <fullName evidence="3">N-acetyltransferase domain-containing protein</fullName>
    </recommendedName>
</protein>